<dbReference type="PANTHER" id="PTHR34948">
    <property type="entry name" value="OS08G0299200 PROTEIN"/>
    <property type="match status" value="1"/>
</dbReference>
<gene>
    <name evidence="2" type="ORF">CSSPTR1EN2_LOCUS1458</name>
</gene>
<keyword evidence="3" id="KW-1185">Reference proteome</keyword>
<dbReference type="PANTHER" id="PTHR34948:SF2">
    <property type="entry name" value="TRIPHOSPHATE TUNNEL METALLOENZYME 3"/>
    <property type="match status" value="1"/>
</dbReference>
<dbReference type="CDD" id="cd07374">
    <property type="entry name" value="CYTH-like_Pase"/>
    <property type="match status" value="1"/>
</dbReference>
<protein>
    <recommendedName>
        <fullName evidence="1">CYTH domain-containing protein</fullName>
    </recommendedName>
</protein>
<dbReference type="EMBL" id="OZ019893">
    <property type="protein sequence ID" value="CAK9191573.1"/>
    <property type="molecule type" value="Genomic_DNA"/>
</dbReference>
<dbReference type="InterPro" id="IPR033469">
    <property type="entry name" value="CYTH-like_dom_sf"/>
</dbReference>
<feature type="domain" description="CYTH" evidence="1">
    <location>
        <begin position="1"/>
        <end position="196"/>
    </location>
</feature>
<organism evidence="2 3">
    <name type="scientific">Sphagnum troendelagicum</name>
    <dbReference type="NCBI Taxonomy" id="128251"/>
    <lineage>
        <taxon>Eukaryota</taxon>
        <taxon>Viridiplantae</taxon>
        <taxon>Streptophyta</taxon>
        <taxon>Embryophyta</taxon>
        <taxon>Bryophyta</taxon>
        <taxon>Sphagnophytina</taxon>
        <taxon>Sphagnopsida</taxon>
        <taxon>Sphagnales</taxon>
        <taxon>Sphagnaceae</taxon>
        <taxon>Sphagnum</taxon>
    </lineage>
</organism>
<accession>A0ABP0TC40</accession>
<dbReference type="PROSITE" id="PS51707">
    <property type="entry name" value="CYTH"/>
    <property type="match status" value="1"/>
</dbReference>
<evidence type="ECO:0000313" key="3">
    <source>
        <dbReference type="Proteomes" id="UP001497512"/>
    </source>
</evidence>
<evidence type="ECO:0000313" key="2">
    <source>
        <dbReference type="EMBL" id="CAK9191573.1"/>
    </source>
</evidence>
<dbReference type="SUPFAM" id="SSF55154">
    <property type="entry name" value="CYTH-like phosphatases"/>
    <property type="match status" value="1"/>
</dbReference>
<reference evidence="2 3" key="1">
    <citation type="submission" date="2024-02" db="EMBL/GenBank/DDBJ databases">
        <authorList>
            <consortium name="ELIXIR-Norway"/>
            <consortium name="Elixir Norway"/>
        </authorList>
    </citation>
    <scope>NUCLEOTIDE SEQUENCE [LARGE SCALE GENOMIC DNA]</scope>
</reference>
<name>A0ABP0TC40_9BRYO</name>
<dbReference type="Pfam" id="PF01928">
    <property type="entry name" value="CYTH"/>
    <property type="match status" value="1"/>
</dbReference>
<sequence length="206" mass="23109">MEVEIKLRLPDGATHEKVASLLGPRHEVTYLQENVFFDGVAQELSSKRTVLRLRFYNGDERCVATVKGKAVIIDGISRGTEVEEDIDVAIGRACISDPSQLVDIDCKLIQAVVSDYSCRQFVCLGGFRNVRNVYSWEALKLELDETQYAFGTTYEIECETTEPERFREQLGSLLDSNRIPYSYSTMSKFGIFRSGKVPPFGGLTTA</sequence>
<evidence type="ECO:0000259" key="1">
    <source>
        <dbReference type="PROSITE" id="PS51707"/>
    </source>
</evidence>
<dbReference type="InterPro" id="IPR023577">
    <property type="entry name" value="CYTH_domain"/>
</dbReference>
<proteinExistence type="predicted"/>
<dbReference type="Proteomes" id="UP001497512">
    <property type="component" value="Chromosome 1"/>
</dbReference>
<dbReference type="Gene3D" id="2.40.320.10">
    <property type="entry name" value="Hypothetical Protein Pfu-838710-001"/>
    <property type="match status" value="1"/>
</dbReference>